<dbReference type="Proteomes" id="UP000053904">
    <property type="component" value="Unassembled WGS sequence"/>
</dbReference>
<dbReference type="EMBL" id="LGGO01000234">
    <property type="protein sequence ID" value="KUK75950.1"/>
    <property type="molecule type" value="Genomic_DNA"/>
</dbReference>
<evidence type="ECO:0000313" key="2">
    <source>
        <dbReference type="Proteomes" id="UP000053904"/>
    </source>
</evidence>
<protein>
    <submittedName>
        <fullName evidence="1">Uncharacterized protein</fullName>
    </submittedName>
</protein>
<comment type="caution">
    <text evidence="1">The sequence shown here is derived from an EMBL/GenBank/DDBJ whole genome shotgun (WGS) entry which is preliminary data.</text>
</comment>
<reference evidence="2" key="1">
    <citation type="journal article" date="2015" name="MBio">
        <title>Genome-Resolved Metagenomic Analysis Reveals Roles for Candidate Phyla and Other Microbial Community Members in Biogeochemical Transformations in Oil Reservoirs.</title>
        <authorList>
            <person name="Hu P."/>
            <person name="Tom L."/>
            <person name="Singh A."/>
            <person name="Thomas B.C."/>
            <person name="Baker B.J."/>
            <person name="Piceno Y.M."/>
            <person name="Andersen G.L."/>
            <person name="Banfield J.F."/>
        </authorList>
    </citation>
    <scope>NUCLEOTIDE SEQUENCE [LARGE SCALE GENOMIC DNA]</scope>
</reference>
<accession>A0A101HFJ3</accession>
<gene>
    <name evidence="1" type="ORF">XD93_1182</name>
</gene>
<proteinExistence type="predicted"/>
<organism evidence="1 2">
    <name type="scientific">candidate division WS6 bacterium 34_10</name>
    <dbReference type="NCBI Taxonomy" id="1641389"/>
    <lineage>
        <taxon>Bacteria</taxon>
        <taxon>Candidatus Dojkabacteria</taxon>
    </lineage>
</organism>
<sequence>MVEDEGISFEEALSRKSNMLSDYDRNLRLIGIVAHAESLVENVCVNYGANIAKIACSNLDINEDISEVYLSKDRGKYEIGLDHSFFKEFVTFNKSKKEGVSFKIVEKGRKSSGMIYNYQNHPNITFDALIRILTVASKIAQEDMNKRVVPKE</sequence>
<evidence type="ECO:0000313" key="1">
    <source>
        <dbReference type="EMBL" id="KUK75950.1"/>
    </source>
</evidence>
<dbReference type="AlphaFoldDB" id="A0A101HFJ3"/>
<name>A0A101HFJ3_9BACT</name>